<feature type="domain" description="GGDEF" evidence="3">
    <location>
        <begin position="138"/>
        <end position="271"/>
    </location>
</feature>
<comment type="caution">
    <text evidence="4">The sequence shown here is derived from an EMBL/GenBank/DDBJ whole genome shotgun (WGS) entry which is preliminary data.</text>
</comment>
<dbReference type="InterPro" id="IPR000700">
    <property type="entry name" value="PAS-assoc_C"/>
</dbReference>
<dbReference type="SUPFAM" id="SSF55073">
    <property type="entry name" value="Nucleotide cyclase"/>
    <property type="match status" value="1"/>
</dbReference>
<dbReference type="PROSITE" id="PS50113">
    <property type="entry name" value="PAC"/>
    <property type="match status" value="1"/>
</dbReference>
<name>A0A942TDG1_9BACI</name>
<keyword evidence="5" id="KW-1185">Reference proteome</keyword>
<protein>
    <submittedName>
        <fullName evidence="4">EAL domain-containing protein</fullName>
    </submittedName>
</protein>
<evidence type="ECO:0000313" key="5">
    <source>
        <dbReference type="Proteomes" id="UP000681414"/>
    </source>
</evidence>
<dbReference type="InterPro" id="IPR052155">
    <property type="entry name" value="Biofilm_reg_signaling"/>
</dbReference>
<dbReference type="RefSeq" id="WP_213123635.1">
    <property type="nucleotide sequence ID" value="NZ_JAGYPG010000001.1"/>
</dbReference>
<dbReference type="SUPFAM" id="SSF55785">
    <property type="entry name" value="PYP-like sensor domain (PAS domain)"/>
    <property type="match status" value="1"/>
</dbReference>
<dbReference type="InterPro" id="IPR029787">
    <property type="entry name" value="Nucleotide_cyclase"/>
</dbReference>
<sequence>MKNAKLYINSAFEIVTGYKRNEVYLQNPRILQSGLHDKQFYHKLWETISIEGSWSGEIWNKRKNGELFLEWLTISEVKDSEGINQGYIGVFSDITDRKKAEDELRKLAHYDALTGVPNRHSFTERFSNLLEISQQFKQNLALLFLDLDRFKQINDSLGHEAGDKLLIEVAGRLQDLIKNKDVIARLGGDEFVIILSNIKHQREAFHISKRIIESLTKAFYIEGNEVYITTSIGISFFPNDGNSSEVLLKKADKAMYMSKLNGRNQFEIYHEGFSHSDKSQINMAAQLRNALKDKELFLLYQPLLNAKNGKIEGIEAHCHWNNVLKSDELLLLAEETGLLFPISNWILNQASEDIKHIHLAGFSGIKSSFNISPLHFNQESFVKDVIFAIENSNIPARFIEIELTEGAIMPQASYAKSKLMELKKLGVKLTVDGFGAGYTSLSYLNRFPIDKLKIDKSFIQNIGKYEDDASIVEAIIHLGKHLHLSVAADGVDSEKQFKHLKNLGCDIMQGNYISPPLTIQELMELLNEWDPSQIL</sequence>
<dbReference type="NCBIfam" id="TIGR00229">
    <property type="entry name" value="sensory_box"/>
    <property type="match status" value="1"/>
</dbReference>
<dbReference type="SMART" id="SM00267">
    <property type="entry name" value="GGDEF"/>
    <property type="match status" value="1"/>
</dbReference>
<dbReference type="SUPFAM" id="SSF141868">
    <property type="entry name" value="EAL domain-like"/>
    <property type="match status" value="1"/>
</dbReference>
<dbReference type="FunFam" id="3.30.70.270:FF:000001">
    <property type="entry name" value="Diguanylate cyclase domain protein"/>
    <property type="match status" value="1"/>
</dbReference>
<dbReference type="PANTHER" id="PTHR44757">
    <property type="entry name" value="DIGUANYLATE CYCLASE DGCP"/>
    <property type="match status" value="1"/>
</dbReference>
<dbReference type="Gene3D" id="3.30.450.20">
    <property type="entry name" value="PAS domain"/>
    <property type="match status" value="1"/>
</dbReference>
<evidence type="ECO:0000259" key="1">
    <source>
        <dbReference type="PROSITE" id="PS50113"/>
    </source>
</evidence>
<feature type="domain" description="PAC" evidence="1">
    <location>
        <begin position="54"/>
        <end position="106"/>
    </location>
</feature>
<dbReference type="AlphaFoldDB" id="A0A942TDG1"/>
<reference evidence="4 5" key="1">
    <citation type="submission" date="2021-05" db="EMBL/GenBank/DDBJ databases">
        <title>Novel Bacillus species.</title>
        <authorList>
            <person name="Liu G."/>
        </authorList>
    </citation>
    <scope>NUCLEOTIDE SEQUENCE [LARGE SCALE GENOMIC DNA]</scope>
    <source>
        <strain evidence="5">FJAT-49780</strain>
    </source>
</reference>
<dbReference type="SMART" id="SM00086">
    <property type="entry name" value="PAC"/>
    <property type="match status" value="1"/>
</dbReference>
<dbReference type="InterPro" id="IPR035965">
    <property type="entry name" value="PAS-like_dom_sf"/>
</dbReference>
<dbReference type="Gene3D" id="3.30.70.270">
    <property type="match status" value="1"/>
</dbReference>
<dbReference type="InterPro" id="IPR000014">
    <property type="entry name" value="PAS"/>
</dbReference>
<proteinExistence type="predicted"/>
<dbReference type="Pfam" id="PF00990">
    <property type="entry name" value="GGDEF"/>
    <property type="match status" value="1"/>
</dbReference>
<dbReference type="InterPro" id="IPR043128">
    <property type="entry name" value="Rev_trsase/Diguanyl_cyclase"/>
</dbReference>
<dbReference type="Pfam" id="PF13426">
    <property type="entry name" value="PAS_9"/>
    <property type="match status" value="1"/>
</dbReference>
<dbReference type="PROSITE" id="PS50883">
    <property type="entry name" value="EAL"/>
    <property type="match status" value="1"/>
</dbReference>
<dbReference type="PANTHER" id="PTHR44757:SF2">
    <property type="entry name" value="BIOFILM ARCHITECTURE MAINTENANCE PROTEIN MBAA"/>
    <property type="match status" value="1"/>
</dbReference>
<dbReference type="Proteomes" id="UP000681414">
    <property type="component" value="Unassembled WGS sequence"/>
</dbReference>
<dbReference type="InterPro" id="IPR001633">
    <property type="entry name" value="EAL_dom"/>
</dbReference>
<evidence type="ECO:0000259" key="2">
    <source>
        <dbReference type="PROSITE" id="PS50883"/>
    </source>
</evidence>
<dbReference type="EMBL" id="JAGYPG010000001">
    <property type="protein sequence ID" value="MBS4194457.1"/>
    <property type="molecule type" value="Genomic_DNA"/>
</dbReference>
<dbReference type="InterPro" id="IPR035919">
    <property type="entry name" value="EAL_sf"/>
</dbReference>
<feature type="domain" description="EAL" evidence="2">
    <location>
        <begin position="280"/>
        <end position="530"/>
    </location>
</feature>
<evidence type="ECO:0000259" key="3">
    <source>
        <dbReference type="PROSITE" id="PS50887"/>
    </source>
</evidence>
<dbReference type="Gene3D" id="3.20.20.450">
    <property type="entry name" value="EAL domain"/>
    <property type="match status" value="1"/>
</dbReference>
<dbReference type="InterPro" id="IPR000160">
    <property type="entry name" value="GGDEF_dom"/>
</dbReference>
<accession>A0A942TDG1</accession>
<organism evidence="4 5">
    <name type="scientific">Lederbergia citri</name>
    <dbReference type="NCBI Taxonomy" id="2833580"/>
    <lineage>
        <taxon>Bacteria</taxon>
        <taxon>Bacillati</taxon>
        <taxon>Bacillota</taxon>
        <taxon>Bacilli</taxon>
        <taxon>Bacillales</taxon>
        <taxon>Bacillaceae</taxon>
        <taxon>Lederbergia</taxon>
    </lineage>
</organism>
<dbReference type="CDD" id="cd00130">
    <property type="entry name" value="PAS"/>
    <property type="match status" value="1"/>
</dbReference>
<dbReference type="Pfam" id="PF00563">
    <property type="entry name" value="EAL"/>
    <property type="match status" value="1"/>
</dbReference>
<gene>
    <name evidence="4" type="ORF">KHA97_05150</name>
</gene>
<dbReference type="CDD" id="cd01948">
    <property type="entry name" value="EAL"/>
    <property type="match status" value="1"/>
</dbReference>
<dbReference type="CDD" id="cd01949">
    <property type="entry name" value="GGDEF"/>
    <property type="match status" value="1"/>
</dbReference>
<evidence type="ECO:0000313" key="4">
    <source>
        <dbReference type="EMBL" id="MBS4194457.1"/>
    </source>
</evidence>
<dbReference type="SMART" id="SM00052">
    <property type="entry name" value="EAL"/>
    <property type="match status" value="1"/>
</dbReference>
<dbReference type="PROSITE" id="PS50887">
    <property type="entry name" value="GGDEF"/>
    <property type="match status" value="1"/>
</dbReference>
<dbReference type="InterPro" id="IPR001610">
    <property type="entry name" value="PAC"/>
</dbReference>
<dbReference type="NCBIfam" id="TIGR00254">
    <property type="entry name" value="GGDEF"/>
    <property type="match status" value="1"/>
</dbReference>